<dbReference type="Pfam" id="PF01743">
    <property type="entry name" value="PolyA_pol"/>
    <property type="match status" value="1"/>
</dbReference>
<evidence type="ECO:0000256" key="5">
    <source>
        <dbReference type="ARBA" id="ARBA00022723"/>
    </source>
</evidence>
<dbReference type="InterPro" id="IPR032810">
    <property type="entry name" value="CCA-adding_enz_C"/>
</dbReference>
<keyword evidence="5" id="KW-0479">Metal-binding</keyword>
<dbReference type="GO" id="GO:0000049">
    <property type="term" value="F:tRNA binding"/>
    <property type="evidence" value="ECO:0007669"/>
    <property type="project" value="TreeGrafter"/>
</dbReference>
<dbReference type="GO" id="GO:0000166">
    <property type="term" value="F:nucleotide binding"/>
    <property type="evidence" value="ECO:0007669"/>
    <property type="project" value="UniProtKB-KW"/>
</dbReference>
<dbReference type="PANTHER" id="PTHR46173:SF1">
    <property type="entry name" value="CCA TRNA NUCLEOTIDYLTRANSFERASE 1, MITOCHONDRIAL"/>
    <property type="match status" value="1"/>
</dbReference>
<protein>
    <submittedName>
        <fullName evidence="13">tRNA nucleotidyltransferase (CCA-adding enzyme)</fullName>
    </submittedName>
</protein>
<dbReference type="Gene3D" id="3.30.460.10">
    <property type="entry name" value="Beta Polymerase, domain 2"/>
    <property type="match status" value="1"/>
</dbReference>
<dbReference type="GO" id="GO:0008033">
    <property type="term" value="P:tRNA processing"/>
    <property type="evidence" value="ECO:0007669"/>
    <property type="project" value="UniProtKB-KW"/>
</dbReference>
<keyword evidence="2 9" id="KW-0808">Transferase</keyword>
<dbReference type="CDD" id="cd05398">
    <property type="entry name" value="NT_ClassII-CCAase"/>
    <property type="match status" value="1"/>
</dbReference>
<keyword evidence="3" id="KW-0819">tRNA processing</keyword>
<comment type="similarity">
    <text evidence="9">Belongs to the tRNA nucleotidyltransferase/poly(A) polymerase family.</text>
</comment>
<dbReference type="Gene3D" id="1.10.3090.10">
    <property type="entry name" value="cca-adding enzyme, domain 2"/>
    <property type="match status" value="1"/>
</dbReference>
<dbReference type="SUPFAM" id="SSF81301">
    <property type="entry name" value="Nucleotidyltransferase"/>
    <property type="match status" value="1"/>
</dbReference>
<accession>A0A1H7KGI6</accession>
<dbReference type="Gene3D" id="1.10.246.80">
    <property type="match status" value="1"/>
</dbReference>
<dbReference type="InterPro" id="IPR002646">
    <property type="entry name" value="PolA_pol_head_dom"/>
</dbReference>
<dbReference type="OrthoDB" id="9805698at2"/>
<dbReference type="Pfam" id="PF12627">
    <property type="entry name" value="PolyA_pol_RNAbd"/>
    <property type="match status" value="1"/>
</dbReference>
<feature type="domain" description="CCA-adding enzyme C-terminal" evidence="12">
    <location>
        <begin position="299"/>
        <end position="438"/>
    </location>
</feature>
<evidence type="ECO:0000256" key="2">
    <source>
        <dbReference type="ARBA" id="ARBA00022679"/>
    </source>
</evidence>
<evidence type="ECO:0000256" key="8">
    <source>
        <dbReference type="ARBA" id="ARBA00022884"/>
    </source>
</evidence>
<dbReference type="SUPFAM" id="SSF81891">
    <property type="entry name" value="Poly A polymerase C-terminal region-like"/>
    <property type="match status" value="1"/>
</dbReference>
<dbReference type="GO" id="GO:0046872">
    <property type="term" value="F:metal ion binding"/>
    <property type="evidence" value="ECO:0007669"/>
    <property type="project" value="UniProtKB-KW"/>
</dbReference>
<dbReference type="InterPro" id="IPR006675">
    <property type="entry name" value="HDIG_dom"/>
</dbReference>
<evidence type="ECO:0000259" key="10">
    <source>
        <dbReference type="Pfam" id="PF01743"/>
    </source>
</evidence>
<evidence type="ECO:0000256" key="6">
    <source>
        <dbReference type="ARBA" id="ARBA00022741"/>
    </source>
</evidence>
<comment type="cofactor">
    <cofactor evidence="1">
        <name>Mg(2+)</name>
        <dbReference type="ChEBI" id="CHEBI:18420"/>
    </cofactor>
</comment>
<reference evidence="13 14" key="1">
    <citation type="submission" date="2016-10" db="EMBL/GenBank/DDBJ databases">
        <authorList>
            <person name="de Groot N.N."/>
        </authorList>
    </citation>
    <scope>NUCLEOTIDE SEQUENCE [LARGE SCALE GENOMIC DNA]</scope>
    <source>
        <strain evidence="13 14">KH2T6</strain>
    </source>
</reference>
<feature type="domain" description="Poly A polymerase head" evidence="10">
    <location>
        <begin position="23"/>
        <end position="145"/>
    </location>
</feature>
<evidence type="ECO:0000259" key="12">
    <source>
        <dbReference type="Pfam" id="PF13735"/>
    </source>
</evidence>
<organism evidence="13 14">
    <name type="scientific">Ruminococcus albus</name>
    <dbReference type="NCBI Taxonomy" id="1264"/>
    <lineage>
        <taxon>Bacteria</taxon>
        <taxon>Bacillati</taxon>
        <taxon>Bacillota</taxon>
        <taxon>Clostridia</taxon>
        <taxon>Eubacteriales</taxon>
        <taxon>Oscillospiraceae</taxon>
        <taxon>Ruminococcus</taxon>
    </lineage>
</organism>
<dbReference type="Pfam" id="PF13735">
    <property type="entry name" value="tRNA_NucTran2_2"/>
    <property type="match status" value="1"/>
</dbReference>
<evidence type="ECO:0000256" key="4">
    <source>
        <dbReference type="ARBA" id="ARBA00022695"/>
    </source>
</evidence>
<evidence type="ECO:0000256" key="9">
    <source>
        <dbReference type="RuleBase" id="RU003953"/>
    </source>
</evidence>
<evidence type="ECO:0000256" key="1">
    <source>
        <dbReference type="ARBA" id="ARBA00001946"/>
    </source>
</evidence>
<name>A0A1H7KGI6_RUMAL</name>
<dbReference type="PANTHER" id="PTHR46173">
    <property type="entry name" value="CCA TRNA NUCLEOTIDYLTRANSFERASE 1, MITOCHONDRIAL"/>
    <property type="match status" value="1"/>
</dbReference>
<feature type="domain" description="tRNA nucleotidyltransferase/poly(A) polymerase RNA and SrmB- binding" evidence="11">
    <location>
        <begin position="172"/>
        <end position="229"/>
    </location>
</feature>
<dbReference type="InterPro" id="IPR043519">
    <property type="entry name" value="NT_sf"/>
</dbReference>
<keyword evidence="8 9" id="KW-0694">RNA-binding</keyword>
<dbReference type="InterPro" id="IPR050264">
    <property type="entry name" value="Bact_CCA-adding_enz_type3_sf"/>
</dbReference>
<sequence>MDIKIPRYVAAVIEILEKNGYEAYIVGGCVRDAMMGKEPHDYDVCTNCTPDGMVEIFSGFHTIKTGLKHGTLTVMSEHMPVEVTTYRSDGEYTDHRRPDSVKFETELSEDLKRRDFTVNAMCFNPNDGTVDLFDGKKDLENRIIRCVGVAEDRFDEDALRIMRALRFASVLDFKIEENTAAAMRKKSYLLNAISAERIFSELKKLLCGKAVCRIMLEYSDIIGVILPDIIPCIGCEQNNIHHCYTVYEHICRSIENIECDEDLRLVMLFHDIGKPQKKVTDEAGVDHFKLHQLSGGDIAENVLTRLKCSNKTLKRVTSLVLEHDNRILPKRRTVKRFIAKYDYDFFEDWLKVRRADTLAQSEYMREEKLAELDQIAVLGSEIKEEMCCLKTSDLAINGHDMIAMGFSGADIKNALNTALDAVIDEEIENERETLLAFIRGKFNGQ</sequence>
<dbReference type="InterPro" id="IPR032828">
    <property type="entry name" value="PolyA_RNA-bd"/>
</dbReference>
<dbReference type="EMBL" id="FOAT01000006">
    <property type="protein sequence ID" value="SEK85882.1"/>
    <property type="molecule type" value="Genomic_DNA"/>
</dbReference>
<evidence type="ECO:0000256" key="7">
    <source>
        <dbReference type="ARBA" id="ARBA00022842"/>
    </source>
</evidence>
<evidence type="ECO:0000313" key="14">
    <source>
        <dbReference type="Proteomes" id="UP000186015"/>
    </source>
</evidence>
<evidence type="ECO:0000259" key="11">
    <source>
        <dbReference type="Pfam" id="PF12627"/>
    </source>
</evidence>
<dbReference type="NCBIfam" id="TIGR00277">
    <property type="entry name" value="HDIG"/>
    <property type="match status" value="1"/>
</dbReference>
<dbReference type="GO" id="GO:0016779">
    <property type="term" value="F:nucleotidyltransferase activity"/>
    <property type="evidence" value="ECO:0007669"/>
    <property type="project" value="UniProtKB-KW"/>
</dbReference>
<gene>
    <name evidence="13" type="ORF">SAMN05216469_106218</name>
</gene>
<dbReference type="Proteomes" id="UP000186015">
    <property type="component" value="Unassembled WGS sequence"/>
</dbReference>
<dbReference type="RefSeq" id="WP_074832938.1">
    <property type="nucleotide sequence ID" value="NZ_FOAT01000006.1"/>
</dbReference>
<keyword evidence="4" id="KW-0548">Nucleotidyltransferase</keyword>
<keyword evidence="6" id="KW-0547">Nucleotide-binding</keyword>
<proteinExistence type="inferred from homology"/>
<evidence type="ECO:0000313" key="13">
    <source>
        <dbReference type="EMBL" id="SEK85882.1"/>
    </source>
</evidence>
<evidence type="ECO:0000256" key="3">
    <source>
        <dbReference type="ARBA" id="ARBA00022694"/>
    </source>
</evidence>
<dbReference type="AlphaFoldDB" id="A0A1H7KGI6"/>
<keyword evidence="7" id="KW-0460">Magnesium</keyword>